<dbReference type="InterPro" id="IPR001082">
    <property type="entry name" value="Pilin"/>
</dbReference>
<evidence type="ECO:0000313" key="6">
    <source>
        <dbReference type="Proteomes" id="UP000239709"/>
    </source>
</evidence>
<reference evidence="5 6" key="1">
    <citation type="submission" date="2018-03" db="EMBL/GenBank/DDBJ databases">
        <title>Genome sequencing of Ottowia sp.</title>
        <authorList>
            <person name="Kim S.-J."/>
            <person name="Heo J."/>
            <person name="Kwon S.-W."/>
        </authorList>
    </citation>
    <scope>NUCLEOTIDE SEQUENCE [LARGE SCALE GENOMIC DNA]</scope>
    <source>
        <strain evidence="5 6">KADR8-3</strain>
    </source>
</reference>
<name>A0A2S0MCJ3_9BURK</name>
<dbReference type="Gene3D" id="3.30.700.10">
    <property type="entry name" value="Glycoprotein, Type 4 Pilin"/>
    <property type="match status" value="1"/>
</dbReference>
<dbReference type="RefSeq" id="WP_106702026.1">
    <property type="nucleotide sequence ID" value="NZ_CP027666.1"/>
</dbReference>
<comment type="similarity">
    <text evidence="1 3">Belongs to the N-Me-Phe pilin family.</text>
</comment>
<dbReference type="Pfam" id="PF07963">
    <property type="entry name" value="N_methyl"/>
    <property type="match status" value="1"/>
</dbReference>
<dbReference type="InterPro" id="IPR012902">
    <property type="entry name" value="N_methyl_site"/>
</dbReference>
<keyword evidence="2" id="KW-0488">Methylation</keyword>
<dbReference type="GO" id="GO:0007155">
    <property type="term" value="P:cell adhesion"/>
    <property type="evidence" value="ECO:0007669"/>
    <property type="project" value="InterPro"/>
</dbReference>
<keyword evidence="6" id="KW-1185">Reference proteome</keyword>
<dbReference type="InterPro" id="IPR045584">
    <property type="entry name" value="Pilin-like"/>
</dbReference>
<dbReference type="SUPFAM" id="SSF54523">
    <property type="entry name" value="Pili subunits"/>
    <property type="match status" value="1"/>
</dbReference>
<evidence type="ECO:0000256" key="4">
    <source>
        <dbReference type="SAM" id="Phobius"/>
    </source>
</evidence>
<dbReference type="PANTHER" id="PTHR30093:SF34">
    <property type="entry name" value="PREPILIN PEPTIDASE-DEPENDENT PROTEIN D"/>
    <property type="match status" value="1"/>
</dbReference>
<protein>
    <submittedName>
        <fullName evidence="5">Pilin</fullName>
    </submittedName>
</protein>
<dbReference type="PROSITE" id="PS00409">
    <property type="entry name" value="PROKAR_NTER_METHYL"/>
    <property type="match status" value="1"/>
</dbReference>
<feature type="transmembrane region" description="Helical" evidence="4">
    <location>
        <begin position="12"/>
        <end position="32"/>
    </location>
</feature>
<dbReference type="Proteomes" id="UP000239709">
    <property type="component" value="Chromosome"/>
</dbReference>
<organism evidence="5 6">
    <name type="scientific">Ottowia oryzae</name>
    <dbReference type="NCBI Taxonomy" id="2109914"/>
    <lineage>
        <taxon>Bacteria</taxon>
        <taxon>Pseudomonadati</taxon>
        <taxon>Pseudomonadota</taxon>
        <taxon>Betaproteobacteria</taxon>
        <taxon>Burkholderiales</taxon>
        <taxon>Comamonadaceae</taxon>
        <taxon>Ottowia</taxon>
    </lineage>
</organism>
<dbReference type="Pfam" id="PF00114">
    <property type="entry name" value="Pilin"/>
    <property type="match status" value="1"/>
</dbReference>
<dbReference type="KEGG" id="otk:C6570_03735"/>
<evidence type="ECO:0000313" key="5">
    <source>
        <dbReference type="EMBL" id="AVO33463.1"/>
    </source>
</evidence>
<dbReference type="GO" id="GO:0009289">
    <property type="term" value="C:pilus"/>
    <property type="evidence" value="ECO:0007669"/>
    <property type="project" value="InterPro"/>
</dbReference>
<accession>A0A2S0MCJ3</accession>
<keyword evidence="3" id="KW-0281">Fimbrium</keyword>
<keyword evidence="4" id="KW-1133">Transmembrane helix</keyword>
<evidence type="ECO:0000256" key="3">
    <source>
        <dbReference type="RuleBase" id="RU000389"/>
    </source>
</evidence>
<gene>
    <name evidence="5" type="ORF">C6570_03735</name>
</gene>
<evidence type="ECO:0000256" key="2">
    <source>
        <dbReference type="ARBA" id="ARBA00022481"/>
    </source>
</evidence>
<evidence type="ECO:0000256" key="1">
    <source>
        <dbReference type="ARBA" id="ARBA00005233"/>
    </source>
</evidence>
<sequence>MNKTLQKGFTLIELMIVVAIIGILAAVALPAYQDYTVRARVSEVILAASSCRTTITDTVQNAPGKDVSVPLAASCTVTPTKMVKSGSADKDGVITVVGDESGLKGDTKSDANSISMVPYVGGTALDGANDGGKTITEWKCGPAKTNPMPTKYLPGSCKSTT</sequence>
<proteinExistence type="inferred from homology"/>
<keyword evidence="4" id="KW-0472">Membrane</keyword>
<dbReference type="OrthoDB" id="8607132at2"/>
<dbReference type="NCBIfam" id="TIGR02532">
    <property type="entry name" value="IV_pilin_GFxxxE"/>
    <property type="match status" value="1"/>
</dbReference>
<dbReference type="PANTHER" id="PTHR30093">
    <property type="entry name" value="GENERAL SECRETION PATHWAY PROTEIN G"/>
    <property type="match status" value="1"/>
</dbReference>
<dbReference type="AlphaFoldDB" id="A0A2S0MCJ3"/>
<dbReference type="EMBL" id="CP027666">
    <property type="protein sequence ID" value="AVO33463.1"/>
    <property type="molecule type" value="Genomic_DNA"/>
</dbReference>
<keyword evidence="4" id="KW-0812">Transmembrane</keyword>